<sequence length="447" mass="50399">MTRSIMAMKIEARHKREQANQSQYQGGFAGAIHEDDESTALHRDWDDIDVELLRAITGKNISYDELGMVPEEQSAFSRPKMKLTTKDIETYEKLSDLFWWYGKMDVYQSILGGTRLFYGTYDHLMLLLARLTNFSSRDLSRKRRLMKMNGAGQPGVPPGMFAGMMPASDKVPMPAGFSPPREASPRSNDPDEMDIEVLTAEAFREWEGLVKAFEYFRTYFGPEFQPLGEDVYPAKATPFGPAAHYRTYSIAGIWLNYYMGYIMLHRAHPDMPPVAMMAAGLAARTTAPYANEIGRIAAGLEENIWCLDEVSTLMGAALIESAFCLFVAGVQYREDAERHWLIRRLHDIGRLTGWQSARQIADGCESAWTKAAALGRGPHYARAADLNTDPGVSIWGNPRRIDRRIQEVEDEAGKIVLAKEEQAHYALGLLSVEHDLERLELETGEKE</sequence>
<dbReference type="Proteomes" id="UP001320420">
    <property type="component" value="Unassembled WGS sequence"/>
</dbReference>
<evidence type="ECO:0000313" key="2">
    <source>
        <dbReference type="Proteomes" id="UP001320420"/>
    </source>
</evidence>
<evidence type="ECO:0000313" key="1">
    <source>
        <dbReference type="EMBL" id="KAK7754034.1"/>
    </source>
</evidence>
<protein>
    <submittedName>
        <fullName evidence="1">Uncharacterized protein</fullName>
    </submittedName>
</protein>
<dbReference type="AlphaFoldDB" id="A0AAN9V3Z2"/>
<reference evidence="1 2" key="1">
    <citation type="submission" date="2024-02" db="EMBL/GenBank/DDBJ databases">
        <title>De novo assembly and annotation of 12 fungi associated with fruit tree decline syndrome in Ontario, Canada.</title>
        <authorList>
            <person name="Sulman M."/>
            <person name="Ellouze W."/>
            <person name="Ilyukhin E."/>
        </authorList>
    </citation>
    <scope>NUCLEOTIDE SEQUENCE [LARGE SCALE GENOMIC DNA]</scope>
    <source>
        <strain evidence="1 2">M11/M66-122</strain>
    </source>
</reference>
<proteinExistence type="predicted"/>
<name>A0AAN9V3Z2_9PEZI</name>
<accession>A0AAN9V3Z2</accession>
<comment type="caution">
    <text evidence="1">The sequence shown here is derived from an EMBL/GenBank/DDBJ whole genome shotgun (WGS) entry which is preliminary data.</text>
</comment>
<organism evidence="1 2">
    <name type="scientific">Diatrype stigma</name>
    <dbReference type="NCBI Taxonomy" id="117547"/>
    <lineage>
        <taxon>Eukaryota</taxon>
        <taxon>Fungi</taxon>
        <taxon>Dikarya</taxon>
        <taxon>Ascomycota</taxon>
        <taxon>Pezizomycotina</taxon>
        <taxon>Sordariomycetes</taxon>
        <taxon>Xylariomycetidae</taxon>
        <taxon>Xylariales</taxon>
        <taxon>Diatrypaceae</taxon>
        <taxon>Diatrype</taxon>
    </lineage>
</organism>
<gene>
    <name evidence="1" type="ORF">SLS62_003879</name>
</gene>
<keyword evidence="2" id="KW-1185">Reference proteome</keyword>
<dbReference type="EMBL" id="JAKJXP020000023">
    <property type="protein sequence ID" value="KAK7754034.1"/>
    <property type="molecule type" value="Genomic_DNA"/>
</dbReference>